<sequence>MRMLLTPYLQRDLGVVLLRPGSELLHYFSGQRRLLIANEPEELKPLPSGLLPVADQSLANDPRLLPFFLHERVIGAAGGVTALREWLSRGTECQWPHGDDYHHHNMDILDYDGLPVRLCWHHEHLLREQTHPTLDALAKQNVADWLVYRARTHFRFKEDHQLSLPELCWWAVLNGVSDLLPDSVARSALRLPPAPDETGTRKESDIVWEKAPKAIINERVEKVKPALLVDVDPAPPAGFMLRPKLTRWECEKYTQWVKSQPCCCGCGLPADDPHHIIDHGLGGTGTKPHDIFTIPLTRKCHNELHDDVAAWEAKHGSQLFHLVRTLNKAFGIGAITTANKRGAKR</sequence>
<organism evidence="1 2">
    <name type="scientific">Serratia marcescens</name>
    <dbReference type="NCBI Taxonomy" id="615"/>
    <lineage>
        <taxon>Bacteria</taxon>
        <taxon>Pseudomonadati</taxon>
        <taxon>Pseudomonadota</taxon>
        <taxon>Gammaproteobacteria</taxon>
        <taxon>Enterobacterales</taxon>
        <taxon>Yersiniaceae</taxon>
        <taxon>Serratia</taxon>
    </lineage>
</organism>
<dbReference type="RefSeq" id="WP_055312905.1">
    <property type="nucleotide sequence ID" value="NZ_JAFHIK010000004.1"/>
</dbReference>
<evidence type="ECO:0000313" key="2">
    <source>
        <dbReference type="Proteomes" id="UP000050489"/>
    </source>
</evidence>
<evidence type="ECO:0008006" key="3">
    <source>
        <dbReference type="Google" id="ProtNLM"/>
    </source>
</evidence>
<gene>
    <name evidence="1" type="ORF">AN695_0212470</name>
</gene>
<name>A0A2F0PUP7_SERMA</name>
<dbReference type="AlphaFoldDB" id="A0A2F0PUP7"/>
<proteinExistence type="predicted"/>
<dbReference type="EMBL" id="LJEX02000057">
    <property type="protein sequence ID" value="OCO87799.1"/>
    <property type="molecule type" value="Genomic_DNA"/>
</dbReference>
<protein>
    <recommendedName>
        <fullName evidence="3">DUF968 domain-containing protein</fullName>
    </recommendedName>
</protein>
<reference evidence="2" key="1">
    <citation type="submission" date="2016-04" db="EMBL/GenBank/DDBJ databases">
        <authorList>
            <person name="Osei Sekyere J."/>
            <person name="Sivertsen A."/>
            <person name="Pedersen A.T."/>
            <person name="Sundsfjord A."/>
        </authorList>
    </citation>
    <scope>NUCLEOTIDE SEQUENCE [LARGE SCALE GENOMIC DNA]</scope>
    <source>
        <strain evidence="2">945174350</strain>
    </source>
</reference>
<dbReference type="Proteomes" id="UP000050489">
    <property type="component" value="Unassembled WGS sequence"/>
</dbReference>
<dbReference type="InterPro" id="IPR010373">
    <property type="entry name" value="DUF968"/>
</dbReference>
<dbReference type="Pfam" id="PF06147">
    <property type="entry name" value="DUF968"/>
    <property type="match status" value="1"/>
</dbReference>
<evidence type="ECO:0000313" key="1">
    <source>
        <dbReference type="EMBL" id="OCO87799.1"/>
    </source>
</evidence>
<comment type="caution">
    <text evidence="1">The sequence shown here is derived from an EMBL/GenBank/DDBJ whole genome shotgun (WGS) entry which is preliminary data.</text>
</comment>
<accession>A0A2F0PUP7</accession>